<dbReference type="KEGG" id="mans:FRW55_01795"/>
<feature type="coiled-coil region" evidence="1">
    <location>
        <begin position="1578"/>
        <end position="1630"/>
    </location>
</feature>
<proteinExistence type="predicted"/>
<dbReference type="OrthoDB" id="402559at2"/>
<name>A0A5B8JX33_9MOLU</name>
<feature type="coiled-coil region" evidence="1">
    <location>
        <begin position="1060"/>
        <end position="1105"/>
    </location>
</feature>
<sequence>MKKSKIILNTTLGVAFGVAAGTLGLNIGLHTKTIEDLSSKATLKDLKNLLQNSTESFKFLKNDKLNSSIESTIELLDKNVSALDKLQSLNNTRESVLDNLIENFPDSIKPSENQFLQDLLKNQASFITESDLRNEFLKNNQELINEIINNANIPNNSEKTKELLNQYKENLNAQLQKQDELFKPYIDYINGILGEGDSRLDESEIDTIYKQYEDLILSKDLNVNSLETLKNQIEEYKNNKAQDSKIQAKKESVKDLLQQNKDLANNPDKELIKDIESKLENSSSLEELELFEKLLNNNLVHNSDLQKPASELKNTLKELISSNPLTTFKDEFNKLNNLTPEMIDSIDDVNELAKLKDKYLDDLAYFEHAENKYNEISEYLDNSLINVDIKKADYDKLKEQLDLSNIFKDVDSGKELKDKIDLINLDYNKVKNNSLLANKQLDQLLKDLEFFDKYPDTKNTVQISNDLIKEKIANAQNNNSIDSLDLDVYSRMLQEELRQNAKEQLAYLEEKAAKIADSLSGMSDPVSQAILEKINQLNAESAKMSSQYSPSSTNNLKEQILKYDFLGNIDELLKLNNQIYAKNADIAKQADTIFPQATRDDELYVNTKKELANINDFVNNIKNDLSVLDSPEKFAELIDSLKEKQKEQEIIEKNLKEKNKLENLLKDFANRNDYVEANPEIKDRVQTELDQINAEVEELKKQLENPSIDNAKAKEIIQEIENKVNKQKEIVNLAISENELEKTLDQINKNYPDDGVDANNSHGEGGLRKHYESIKAKILDPNISDAERDNLIADLVEIRDTAPRIKELEDAKNKLENAIDNAKSTEHGRITDSKLSSSESRLKEVNAIIEKMLSSELPTLAQLEDATNSSNKQTDLLDLAIKQDKIVLANDKLQSENRDIDDPDYLAIKKSFDKINGFANSESSKNDLNQIYESAAKIENMVPLAKELNNLYDFIESIKDEPKYDILEKQARDLLQRSLFNQDKSASQILDNINEIKESLKVYEAKKQLNEEIEKLDEIFDDSDENNKESDKAIYAEIKKTAEALKTQNNALFDSPYETENSIKQAIEELIKQREKLLEDKKVAKEEFDLAVQKTEEKVKDYTTNTIPQDKDGHDNYSYDKFEEIKSGFDDRKAKPDATLEEIKQINENLDKAFKYDQANNTIKDLEDFIANATNINALANDPILGKVKEQLDNLVTNLKSELIKPENFSLDSLNKIKEQAANALRLAKEQESPVMEKIKEFQNNPAKQKDYEALVSAINKSLPREPYENEILKQNYDRLVSETNNVLELSDLRDANIKTLGSKTEPLTGLYKQAKDLLGNADITDQKAYEEFVKELDKLSEENKNSKDKASVEEIKSKLAELEQRLEPLKKLAAAVKQEADAKELINSSTNHEITQDFLNKFIPSIDKNIADSKAMYMNPKVSSDLLESKANQLNDPSSYSHVKEINEALELSKKVTTLMNRIKSESTLNPEIEYHEYEQVSGNKQNYDNWTKWFKELLTSFYNQRNEANYDNLTLVLGRAEELFNKQKEVSDKITTRKTEVASYKGYQTDVDYLVKKLWDSTPITYTSEASADAWKEQLSNRVKTLDAIIATEESNHTSRTEIYNLINQFKSEKVEKLTSENEKLRSALLDRISKIEEKNVSSLNGDSLKVGLTTETFEEIRAQLDVLTNIFDKATELSSRVKVARDMIINFSSTQDSKLRAELEKLKSKCDVIDTKYSQYNSVEKVDGKVDILTDLNDLNRILVNIEFVSERSKAESAINSNLELTSEEKQVILNILDTAQSDFENQIRVSTVEQYSDVINDIKTRYFNTTISPSPTEVLVGEPTQVYQILSNSVTVKKYIIYANNILYYEMLLSNDPNKLIDSEETHQAYAQLKQAVQQASSTIKSGFIDESAKKEKLDLLKEKLELVNQSKKADIQKLLDRADELKSYMETADSYGQTYNVKDTFTKKAKTDVEDARTQFESENISIGELNEVLIAADTEIKNQVLALFNLVKTWVSNELSDVMELNEKFQMSSTRNGADVSSQVYNALTSAINSSKSVDTTDTKNYRDKVNYKELLESDYKDKYKLLHDARNQFISELKWGFNKYLNLNNNTDTNKKGLFVIFDEALKGYINNDKKDNLLENAKFDKTIDTYKNSFATTLTELTSEITEMTKADLTDPTKLSEYGTKLTNFRNSFNTLLNQMYQDGINYISPTFRGNIDEIISEVSINPNDSSFDEIKNSYKTEVDNLNGVLTSVKQRIDSNSVDINLYVNSFIDIFSKIDNLYKWVNVESNEVKLFNYIIKDNKFNNIQTNNQARRTDFINALMSFVPADATSMEFIDITTSKTLLNFFDKFAFTDIDLDTILNKDNVRVRIVKRDDKSWYVKLPSNNSSKQILGLRVEYIYTPNNLRNFVNKDEVKLVKDLQISFDTTNIAQIQSGSSGVFVQSVVKNGKTVDVFGSEAKVELLDLDRSGLLDNNDNQDVILNNIYESFKSNVLGTEQKVIIKASDREKSNSTPMSEKIKNGVFDFSLNNQSFLVVDKYISISSKNNDAYVVLFSDDSTKTINLMTITPATANNSSRGNGQSTGKQRGSRWYEEKYGKILNDNSSALSLEEVMPFAIVNLAKFKLSIDTVNSEKKAMIYLDYYESSLFAKHYKLNDNKYTNTSKIIDRTVWSANDFVDYLSNNLDLIYNKDKKILESSYDYVAKNERDWTTELKFTDKVVILDIDETIDASQNDKDFNYRNGFLYIKDGNKNWTNRMQQAFVYNTGIINFYFKLRK</sequence>
<organism evidence="2 3">
    <name type="scientific">Mycoplasma anserisalpingitidis</name>
    <dbReference type="NCBI Taxonomy" id="519450"/>
    <lineage>
        <taxon>Bacteria</taxon>
        <taxon>Bacillati</taxon>
        <taxon>Mycoplasmatota</taxon>
        <taxon>Mollicutes</taxon>
        <taxon>Mycoplasmataceae</taxon>
        <taxon>Mycoplasma</taxon>
    </lineage>
</organism>
<keyword evidence="3" id="KW-1185">Reference proteome</keyword>
<dbReference type="Proteomes" id="UP000318927">
    <property type="component" value="Chromosome"/>
</dbReference>
<dbReference type="EMBL" id="CP042295">
    <property type="protein sequence ID" value="QDY86891.1"/>
    <property type="molecule type" value="Genomic_DNA"/>
</dbReference>
<feature type="coiled-coil region" evidence="1">
    <location>
        <begin position="634"/>
        <end position="750"/>
    </location>
</feature>
<feature type="coiled-coil region" evidence="1">
    <location>
        <begin position="1330"/>
        <end position="1380"/>
    </location>
</feature>
<feature type="coiled-coil region" evidence="1">
    <location>
        <begin position="986"/>
        <end position="1026"/>
    </location>
</feature>
<feature type="coiled-coil region" evidence="1">
    <location>
        <begin position="219"/>
        <end position="266"/>
    </location>
</feature>
<evidence type="ECO:0000256" key="1">
    <source>
        <dbReference type="SAM" id="Coils"/>
    </source>
</evidence>
<accession>A0A5B8JX33</accession>
<reference evidence="2 3" key="1">
    <citation type="journal article" date="2019" name="Microbiol. Resour. Announc.">
        <title>Complete Genome Sequences of Three Mycoplasma anserisalpingitis (Mycoplasma sp. 1220) Strains.</title>
        <authorList>
            <person name="Grozner D."/>
            <person name="Forro B."/>
            <person name="Kovacs A.B."/>
            <person name="Marton S."/>
            <person name="Banyai K."/>
            <person name="Kreizinger Z."/>
            <person name="Sulyok K.M."/>
            <person name="Gyuranecz M."/>
        </authorList>
    </citation>
    <scope>NUCLEOTIDE SEQUENCE [LARGE SCALE GENOMIC DNA]</scope>
    <source>
        <strain evidence="2 3">ATCC:BAA-2147</strain>
    </source>
</reference>
<keyword evidence="1" id="KW-0175">Coiled coil</keyword>
<dbReference type="RefSeq" id="WP_146368481.1">
    <property type="nucleotide sequence ID" value="NZ_CP042295.1"/>
</dbReference>
<evidence type="ECO:0000313" key="2">
    <source>
        <dbReference type="EMBL" id="QDY86891.1"/>
    </source>
</evidence>
<evidence type="ECO:0000313" key="3">
    <source>
        <dbReference type="Proteomes" id="UP000318927"/>
    </source>
</evidence>
<gene>
    <name evidence="2" type="ORF">FRW55_01795</name>
</gene>
<protein>
    <submittedName>
        <fullName evidence="2">Uncharacterized protein</fullName>
    </submittedName>
</protein>
<feature type="coiled-coil region" evidence="1">
    <location>
        <begin position="491"/>
        <end position="518"/>
    </location>
</feature>